<feature type="region of interest" description="Disordered" evidence="1">
    <location>
        <begin position="87"/>
        <end position="123"/>
    </location>
</feature>
<evidence type="ECO:0000313" key="3">
    <source>
        <dbReference type="Proteomes" id="UP000317650"/>
    </source>
</evidence>
<reference evidence="2 3" key="1">
    <citation type="journal article" date="2019" name="Nat. Plants">
        <title>Genome sequencing of Musa balbisiana reveals subgenome evolution and function divergence in polyploid bananas.</title>
        <authorList>
            <person name="Yao X."/>
        </authorList>
    </citation>
    <scope>NUCLEOTIDE SEQUENCE [LARGE SCALE GENOMIC DNA]</scope>
    <source>
        <strain evidence="3">cv. DH-PKW</strain>
        <tissue evidence="2">Leaves</tissue>
    </source>
</reference>
<keyword evidence="3" id="KW-1185">Reference proteome</keyword>
<dbReference type="EMBL" id="PYDT01000010">
    <property type="protein sequence ID" value="THU46422.1"/>
    <property type="molecule type" value="Genomic_DNA"/>
</dbReference>
<proteinExistence type="predicted"/>
<feature type="compositionally biased region" description="Low complexity" evidence="1">
    <location>
        <begin position="99"/>
        <end position="110"/>
    </location>
</feature>
<sequence length="123" mass="13661">MPWATADRILPYCVSFNHESQCLQVTTLLRPPKDYYATLCSPIVHGQVENPIKRPHRRNTTTRIGGESRTQQVLRLAASTFTRFILLNPPPNHEGTPESNSGNRLSGSLGTTAAGFTTDIRRS</sequence>
<protein>
    <submittedName>
        <fullName evidence="2">Uncharacterized protein</fullName>
    </submittedName>
</protein>
<organism evidence="2 3">
    <name type="scientific">Musa balbisiana</name>
    <name type="common">Banana</name>
    <dbReference type="NCBI Taxonomy" id="52838"/>
    <lineage>
        <taxon>Eukaryota</taxon>
        <taxon>Viridiplantae</taxon>
        <taxon>Streptophyta</taxon>
        <taxon>Embryophyta</taxon>
        <taxon>Tracheophyta</taxon>
        <taxon>Spermatophyta</taxon>
        <taxon>Magnoliopsida</taxon>
        <taxon>Liliopsida</taxon>
        <taxon>Zingiberales</taxon>
        <taxon>Musaceae</taxon>
        <taxon>Musa</taxon>
    </lineage>
</organism>
<gene>
    <name evidence="2" type="ORF">C4D60_Mb09t04770</name>
</gene>
<name>A0A4S8IGH0_MUSBA</name>
<dbReference type="AlphaFoldDB" id="A0A4S8IGH0"/>
<dbReference type="Proteomes" id="UP000317650">
    <property type="component" value="Chromosome 9"/>
</dbReference>
<evidence type="ECO:0000256" key="1">
    <source>
        <dbReference type="SAM" id="MobiDB-lite"/>
    </source>
</evidence>
<accession>A0A4S8IGH0</accession>
<evidence type="ECO:0000313" key="2">
    <source>
        <dbReference type="EMBL" id="THU46422.1"/>
    </source>
</evidence>
<comment type="caution">
    <text evidence="2">The sequence shown here is derived from an EMBL/GenBank/DDBJ whole genome shotgun (WGS) entry which is preliminary data.</text>
</comment>